<dbReference type="PROSITE" id="PS51257">
    <property type="entry name" value="PROKAR_LIPOPROTEIN"/>
    <property type="match status" value="1"/>
</dbReference>
<dbReference type="AlphaFoldDB" id="A0A918U150"/>
<keyword evidence="2" id="KW-0472">Membrane</keyword>
<evidence type="ECO:0000313" key="4">
    <source>
        <dbReference type="Proteomes" id="UP000644507"/>
    </source>
</evidence>
<feature type="transmembrane region" description="Helical" evidence="2">
    <location>
        <begin position="39"/>
        <end position="63"/>
    </location>
</feature>
<reference evidence="3" key="1">
    <citation type="journal article" date="2014" name="Int. J. Syst. Evol. Microbiol.">
        <title>Complete genome sequence of Corynebacterium casei LMG S-19264T (=DSM 44701T), isolated from a smear-ripened cheese.</title>
        <authorList>
            <consortium name="US DOE Joint Genome Institute (JGI-PGF)"/>
            <person name="Walter F."/>
            <person name="Albersmeier A."/>
            <person name="Kalinowski J."/>
            <person name="Ruckert C."/>
        </authorList>
    </citation>
    <scope>NUCLEOTIDE SEQUENCE</scope>
    <source>
        <strain evidence="3">KCTC 12988</strain>
    </source>
</reference>
<dbReference type="RefSeq" id="WP_194598416.1">
    <property type="nucleotide sequence ID" value="NZ_JBHLZH010000062.1"/>
</dbReference>
<evidence type="ECO:0008006" key="5">
    <source>
        <dbReference type="Google" id="ProtNLM"/>
    </source>
</evidence>
<keyword evidence="2" id="KW-1133">Transmembrane helix</keyword>
<proteinExistence type="predicted"/>
<keyword evidence="2" id="KW-0812">Transmembrane</keyword>
<reference evidence="3" key="2">
    <citation type="submission" date="2020-09" db="EMBL/GenBank/DDBJ databases">
        <authorList>
            <person name="Sun Q."/>
            <person name="Kim S."/>
        </authorList>
    </citation>
    <scope>NUCLEOTIDE SEQUENCE</scope>
    <source>
        <strain evidence="3">KCTC 12988</strain>
    </source>
</reference>
<evidence type="ECO:0000256" key="1">
    <source>
        <dbReference type="SAM" id="MobiDB-lite"/>
    </source>
</evidence>
<dbReference type="Proteomes" id="UP000644507">
    <property type="component" value="Unassembled WGS sequence"/>
</dbReference>
<name>A0A918U150_9BACT</name>
<keyword evidence="4" id="KW-1185">Reference proteome</keyword>
<accession>A0A918U150</accession>
<comment type="caution">
    <text evidence="3">The sequence shown here is derived from an EMBL/GenBank/DDBJ whole genome shotgun (WGS) entry which is preliminary data.</text>
</comment>
<protein>
    <recommendedName>
        <fullName evidence="5">DUF2628 domain-containing protein</fullName>
    </recommendedName>
</protein>
<dbReference type="EMBL" id="BMXI01000058">
    <property type="protein sequence ID" value="GHC68514.1"/>
    <property type="molecule type" value="Genomic_DNA"/>
</dbReference>
<sequence>MKMEFENPTNGYVEEVDGAWFYTLLFGCFYLAYKGAWMAAIFAVIVAIFTFGISWLLLPIFAADILKKSYLQRGWIERTVETHNEQLTEPRKRSSEHQRKLNDVKKKMGW</sequence>
<evidence type="ECO:0000313" key="3">
    <source>
        <dbReference type="EMBL" id="GHC68514.1"/>
    </source>
</evidence>
<gene>
    <name evidence="3" type="ORF">GCM10007100_40480</name>
</gene>
<evidence type="ECO:0000256" key="2">
    <source>
        <dbReference type="SAM" id="Phobius"/>
    </source>
</evidence>
<organism evidence="3 4">
    <name type="scientific">Roseibacillus persicicus</name>
    <dbReference type="NCBI Taxonomy" id="454148"/>
    <lineage>
        <taxon>Bacteria</taxon>
        <taxon>Pseudomonadati</taxon>
        <taxon>Verrucomicrobiota</taxon>
        <taxon>Verrucomicrobiia</taxon>
        <taxon>Verrucomicrobiales</taxon>
        <taxon>Verrucomicrobiaceae</taxon>
        <taxon>Roseibacillus</taxon>
    </lineage>
</organism>
<feature type="region of interest" description="Disordered" evidence="1">
    <location>
        <begin position="84"/>
        <end position="110"/>
    </location>
</feature>